<dbReference type="GO" id="GO:0016593">
    <property type="term" value="C:Cdc73/Paf1 complex"/>
    <property type="evidence" value="ECO:0007669"/>
    <property type="project" value="InterPro"/>
</dbReference>
<name>A0A8I2YTB0_9AGAM</name>
<dbReference type="GO" id="GO:0006368">
    <property type="term" value="P:transcription elongation by RNA polymerase II"/>
    <property type="evidence" value="ECO:0007669"/>
    <property type="project" value="InterPro"/>
</dbReference>
<sequence length="446" mass="49006">MPSNPRRPSHISTTVNLPRPSLQRPTSPSSPALTLPKSSPTRYTKPGVSNTSSAPDIYTLEAVYLAWLLRDAPGAEYMRQARESGLTVGFVSVTERKSIVEWLEGKVADLERIKPLASESTTPPGTPPRRAGVTAAAPSTTPKHLSHSHTTDATSPSKRRYVADAQDMEVVKRIKQNEVELRDRNTVLRGCQTQRTLYFPCIFIFLSVCWVSRDADALDAQNFSALHASFAERLKKLRDVKPGSTPAPAPSTGPPMQARKAKNMFPIIMISSSPTALITMYNVKRFLQEAVFEPSSTARERAAAAGNPRAEDLLPIDRRRDAPTASTAALSSSTLAPSTSSAASHGAGTGTVQRYFIVDSTDALQKFGADAWERVVCVMTTGQAWQFRPYKWNEPRTLFHHVKGVYFTWANDPPNSKIKDWNVTELKVTSLSLVYSIDSAHAIVTR</sequence>
<proteinExistence type="inferred from homology"/>
<accession>A0A8I2YTB0</accession>
<keyword evidence="3" id="KW-0804">Transcription</keyword>
<feature type="region of interest" description="Disordered" evidence="5">
    <location>
        <begin position="1"/>
        <end position="52"/>
    </location>
</feature>
<dbReference type="PANTHER" id="PTHR12466">
    <property type="entry name" value="CDC73 DOMAIN PROTEIN"/>
    <property type="match status" value="1"/>
</dbReference>
<feature type="compositionally biased region" description="Low complexity" evidence="5">
    <location>
        <begin position="323"/>
        <end position="346"/>
    </location>
</feature>
<feature type="compositionally biased region" description="Low complexity" evidence="5">
    <location>
        <begin position="25"/>
        <end position="41"/>
    </location>
</feature>
<keyword evidence="8" id="KW-1185">Reference proteome</keyword>
<evidence type="ECO:0000256" key="1">
    <source>
        <dbReference type="ARBA" id="ARBA00004123"/>
    </source>
</evidence>
<dbReference type="Gene3D" id="3.40.50.11990">
    <property type="entry name" value="RNA polymerase II accessory factor, Cdc73 C-terminal domain"/>
    <property type="match status" value="1"/>
</dbReference>
<keyword evidence="4" id="KW-0539">Nucleus</keyword>
<gene>
    <name evidence="7" type="ORF">JVT61DRAFT_13883</name>
</gene>
<evidence type="ECO:0000313" key="8">
    <source>
        <dbReference type="Proteomes" id="UP000683000"/>
    </source>
</evidence>
<dbReference type="Pfam" id="PF05179">
    <property type="entry name" value="CDC73_C"/>
    <property type="match status" value="1"/>
</dbReference>
<comment type="caution">
    <text evidence="7">The sequence shown here is derived from an EMBL/GenBank/DDBJ whole genome shotgun (WGS) entry which is preliminary data.</text>
</comment>
<feature type="region of interest" description="Disordered" evidence="5">
    <location>
        <begin position="117"/>
        <end position="159"/>
    </location>
</feature>
<feature type="domain" description="Cell division control protein 73 C-terminal" evidence="6">
    <location>
        <begin position="264"/>
        <end position="430"/>
    </location>
</feature>
<dbReference type="PANTHER" id="PTHR12466:SF8">
    <property type="entry name" value="PARAFIBROMIN"/>
    <property type="match status" value="1"/>
</dbReference>
<evidence type="ECO:0000256" key="5">
    <source>
        <dbReference type="SAM" id="MobiDB-lite"/>
    </source>
</evidence>
<dbReference type="AlphaFoldDB" id="A0A8I2YTB0"/>
<organism evidence="7 8">
    <name type="scientific">Boletus reticuloceps</name>
    <dbReference type="NCBI Taxonomy" id="495285"/>
    <lineage>
        <taxon>Eukaryota</taxon>
        <taxon>Fungi</taxon>
        <taxon>Dikarya</taxon>
        <taxon>Basidiomycota</taxon>
        <taxon>Agaricomycotina</taxon>
        <taxon>Agaricomycetes</taxon>
        <taxon>Agaricomycetidae</taxon>
        <taxon>Boletales</taxon>
        <taxon>Boletineae</taxon>
        <taxon>Boletaceae</taxon>
        <taxon>Boletoideae</taxon>
        <taxon>Boletus</taxon>
    </lineage>
</organism>
<feature type="compositionally biased region" description="Basic and acidic residues" evidence="5">
    <location>
        <begin position="309"/>
        <end position="322"/>
    </location>
</feature>
<evidence type="ECO:0000256" key="4">
    <source>
        <dbReference type="ARBA" id="ARBA00023242"/>
    </source>
</evidence>
<dbReference type="InterPro" id="IPR038103">
    <property type="entry name" value="CDC73_C_sf"/>
</dbReference>
<reference evidence="7" key="1">
    <citation type="submission" date="2021-03" db="EMBL/GenBank/DDBJ databases">
        <title>Evolutionary innovations through gain and loss of genes in the ectomycorrhizal Boletales.</title>
        <authorList>
            <person name="Wu G."/>
            <person name="Miyauchi S."/>
            <person name="Morin E."/>
            <person name="Yang Z.-L."/>
            <person name="Xu J."/>
            <person name="Martin F.M."/>
        </authorList>
    </citation>
    <scope>NUCLEOTIDE SEQUENCE</scope>
    <source>
        <strain evidence="7">BR01</strain>
    </source>
</reference>
<dbReference type="GO" id="GO:0000993">
    <property type="term" value="F:RNA polymerase II complex binding"/>
    <property type="evidence" value="ECO:0007669"/>
    <property type="project" value="TreeGrafter"/>
</dbReference>
<evidence type="ECO:0000256" key="3">
    <source>
        <dbReference type="ARBA" id="ARBA00023163"/>
    </source>
</evidence>
<protein>
    <submittedName>
        <fullName evidence="7">RNA pol II accessory factor, Cdc73 family-domain-containing protein</fullName>
    </submittedName>
</protein>
<dbReference type="Proteomes" id="UP000683000">
    <property type="component" value="Unassembled WGS sequence"/>
</dbReference>
<evidence type="ECO:0000313" key="7">
    <source>
        <dbReference type="EMBL" id="KAG6378190.1"/>
    </source>
</evidence>
<comment type="similarity">
    <text evidence="2">Belongs to the CDC73 family.</text>
</comment>
<evidence type="ECO:0000256" key="2">
    <source>
        <dbReference type="ARBA" id="ARBA00010427"/>
    </source>
</evidence>
<dbReference type="GO" id="GO:0032968">
    <property type="term" value="P:positive regulation of transcription elongation by RNA polymerase II"/>
    <property type="evidence" value="ECO:0007669"/>
    <property type="project" value="TreeGrafter"/>
</dbReference>
<feature type="region of interest" description="Disordered" evidence="5">
    <location>
        <begin position="298"/>
        <end position="347"/>
    </location>
</feature>
<dbReference type="InterPro" id="IPR007852">
    <property type="entry name" value="Cdc73/Parafibromin"/>
</dbReference>
<dbReference type="EMBL" id="JAGFBS010000007">
    <property type="protein sequence ID" value="KAG6378190.1"/>
    <property type="molecule type" value="Genomic_DNA"/>
</dbReference>
<evidence type="ECO:0000259" key="6">
    <source>
        <dbReference type="Pfam" id="PF05179"/>
    </source>
</evidence>
<dbReference type="InterPro" id="IPR031336">
    <property type="entry name" value="CDC73_C"/>
</dbReference>
<comment type="subcellular location">
    <subcellularLocation>
        <location evidence="1">Nucleus</location>
    </subcellularLocation>
</comment>
<dbReference type="OrthoDB" id="2186602at2759"/>